<dbReference type="Proteomes" id="UP000676336">
    <property type="component" value="Unassembled WGS sequence"/>
</dbReference>
<evidence type="ECO:0000313" key="2">
    <source>
        <dbReference type="EMBL" id="CAF5206828.1"/>
    </source>
</evidence>
<evidence type="ECO:0000256" key="1">
    <source>
        <dbReference type="SAM" id="MobiDB-lite"/>
    </source>
</evidence>
<feature type="region of interest" description="Disordered" evidence="1">
    <location>
        <begin position="135"/>
        <end position="193"/>
    </location>
</feature>
<reference evidence="2" key="1">
    <citation type="submission" date="2021-02" db="EMBL/GenBank/DDBJ databases">
        <authorList>
            <person name="Nowell W R."/>
        </authorList>
    </citation>
    <scope>NUCLEOTIDE SEQUENCE</scope>
</reference>
<dbReference type="EMBL" id="CAJOBI010336617">
    <property type="protein sequence ID" value="CAF5206828.1"/>
    <property type="molecule type" value="Genomic_DNA"/>
</dbReference>
<organism evidence="2 3">
    <name type="scientific">Rotaria magnacalcarata</name>
    <dbReference type="NCBI Taxonomy" id="392030"/>
    <lineage>
        <taxon>Eukaryota</taxon>
        <taxon>Metazoa</taxon>
        <taxon>Spiralia</taxon>
        <taxon>Gnathifera</taxon>
        <taxon>Rotifera</taxon>
        <taxon>Eurotatoria</taxon>
        <taxon>Bdelloidea</taxon>
        <taxon>Philodinida</taxon>
        <taxon>Philodinidae</taxon>
        <taxon>Rotaria</taxon>
    </lineage>
</organism>
<sequence>MLQLIKTEKSKRTSVLADVAKSFVKDFRQSGLRAGCTPYMHLIGNHLAEQDENENLTAYDMQGVEKSNDLLSRLYFSSSNRAKKPLRTMMQSLYRRLEMNFTDPNEREKMARYALKGTFDETDSEDDEHVIDTVSNHSVDLNHSNESPTDDSEIDESVVETDEESMDQAPSYVTQSYSRKNLSENRWKSFRKT</sequence>
<evidence type="ECO:0000313" key="3">
    <source>
        <dbReference type="Proteomes" id="UP000676336"/>
    </source>
</evidence>
<dbReference type="AlphaFoldDB" id="A0A8S3IZK5"/>
<comment type="caution">
    <text evidence="2">The sequence shown here is derived from an EMBL/GenBank/DDBJ whole genome shotgun (WGS) entry which is preliminary data.</text>
</comment>
<protein>
    <submittedName>
        <fullName evidence="2">Uncharacterized protein</fullName>
    </submittedName>
</protein>
<name>A0A8S3IZK5_9BILA</name>
<proteinExistence type="predicted"/>
<gene>
    <name evidence="2" type="ORF">SMN809_LOCUS77150</name>
</gene>
<accession>A0A8S3IZK5</accession>
<feature type="compositionally biased region" description="Acidic residues" evidence="1">
    <location>
        <begin position="148"/>
        <end position="166"/>
    </location>
</feature>
<feature type="compositionally biased region" description="Polar residues" evidence="1">
    <location>
        <begin position="171"/>
        <end position="180"/>
    </location>
</feature>
<feature type="compositionally biased region" description="Polar residues" evidence="1">
    <location>
        <begin position="135"/>
        <end position="147"/>
    </location>
</feature>